<dbReference type="PANTHER" id="PTHR25465:SF5">
    <property type="entry name" value="E3 UBIQUITIN_ISG15 LIGASE TRIM25-RELATED"/>
    <property type="match status" value="1"/>
</dbReference>
<evidence type="ECO:0000313" key="8">
    <source>
        <dbReference type="Proteomes" id="UP001529510"/>
    </source>
</evidence>
<dbReference type="EMBL" id="JAMKFB020000189">
    <property type="protein sequence ID" value="KAL0152266.1"/>
    <property type="molecule type" value="Genomic_DNA"/>
</dbReference>
<name>A0ABD0MUM6_CIRMR</name>
<organism evidence="7 8">
    <name type="scientific">Cirrhinus mrigala</name>
    <name type="common">Mrigala</name>
    <dbReference type="NCBI Taxonomy" id="683832"/>
    <lineage>
        <taxon>Eukaryota</taxon>
        <taxon>Metazoa</taxon>
        <taxon>Chordata</taxon>
        <taxon>Craniata</taxon>
        <taxon>Vertebrata</taxon>
        <taxon>Euteleostomi</taxon>
        <taxon>Actinopterygii</taxon>
        <taxon>Neopterygii</taxon>
        <taxon>Teleostei</taxon>
        <taxon>Ostariophysi</taxon>
        <taxon>Cypriniformes</taxon>
        <taxon>Cyprinidae</taxon>
        <taxon>Labeoninae</taxon>
        <taxon>Labeonini</taxon>
        <taxon>Cirrhinus</taxon>
    </lineage>
</organism>
<feature type="coiled-coil region" evidence="4">
    <location>
        <begin position="299"/>
        <end position="333"/>
    </location>
</feature>
<keyword evidence="1" id="KW-0479">Metal-binding</keyword>
<evidence type="ECO:0000256" key="1">
    <source>
        <dbReference type="ARBA" id="ARBA00022723"/>
    </source>
</evidence>
<keyword evidence="2" id="KW-0863">Zinc-finger</keyword>
<keyword evidence="3" id="KW-0862">Zinc</keyword>
<feature type="coiled-coil region" evidence="4">
    <location>
        <begin position="234"/>
        <end position="261"/>
    </location>
</feature>
<protein>
    <recommendedName>
        <fullName evidence="6">TRIM8/14/16/25/29/45/65 coiled-coil region domain-containing protein</fullName>
    </recommendedName>
</protein>
<dbReference type="AlphaFoldDB" id="A0ABD0MUM6"/>
<evidence type="ECO:0000256" key="3">
    <source>
        <dbReference type="ARBA" id="ARBA00022833"/>
    </source>
</evidence>
<keyword evidence="8" id="KW-1185">Reference proteome</keyword>
<proteinExistence type="predicted"/>
<evidence type="ECO:0000313" key="7">
    <source>
        <dbReference type="EMBL" id="KAL0152266.1"/>
    </source>
</evidence>
<dbReference type="GO" id="GO:0008270">
    <property type="term" value="F:zinc ion binding"/>
    <property type="evidence" value="ECO:0007669"/>
    <property type="project" value="UniProtKB-KW"/>
</dbReference>
<keyword evidence="4" id="KW-0175">Coiled coil</keyword>
<evidence type="ECO:0000256" key="5">
    <source>
        <dbReference type="SAM" id="MobiDB-lite"/>
    </source>
</evidence>
<comment type="caution">
    <text evidence="7">The sequence shown here is derived from an EMBL/GenBank/DDBJ whole genome shotgun (WGS) entry which is preliminary data.</text>
</comment>
<feature type="compositionally biased region" description="Low complexity" evidence="5">
    <location>
        <begin position="39"/>
        <end position="48"/>
    </location>
</feature>
<evidence type="ECO:0000256" key="2">
    <source>
        <dbReference type="ARBA" id="ARBA00022771"/>
    </source>
</evidence>
<gene>
    <name evidence="7" type="ORF">M9458_051989</name>
</gene>
<sequence>MAPPRVRTTLVHVRKPSCRGKSRAELFMNLREERHRGGAARAASNARNQPSDRERPGEGGEPNLQPGGRATTTGGCSAESSASEDDSSSTDVATYILTSSLTLNETFELYLGSSTSDPFQALAERDDVTDSRHYVSGAAPLSLMELVLSARLYHGMHSPQHGSVGIPSSKGNVCNPGSLRRERDTAFRRRSECCVLPASFYIVVAPVVTHRQRRVTTKVTEMLTQFEFPSQGTRKQLKEMRTCLQQRIQQRETDLQQLRETVESHKCSAKTEVEDSERIFTELIRFIEKSCSEVTQIISDQEKAAVSQAEEQLEQLKQEINDLRRRDAELEQLSHTQNHIQFLQVTDLEDQDHSGLERDYAVTGDSERNIS</sequence>
<dbReference type="InterPro" id="IPR051051">
    <property type="entry name" value="E3_ubiq-ligase_TRIM/RNF"/>
</dbReference>
<dbReference type="Proteomes" id="UP001529510">
    <property type="component" value="Unassembled WGS sequence"/>
</dbReference>
<dbReference type="Pfam" id="PF25600">
    <property type="entry name" value="TRIM_CC"/>
    <property type="match status" value="1"/>
</dbReference>
<feature type="domain" description="TRIM8/14/16/25/29/45/65 coiled-coil region" evidence="6">
    <location>
        <begin position="248"/>
        <end position="344"/>
    </location>
</feature>
<dbReference type="InterPro" id="IPR058030">
    <property type="entry name" value="TRIM8/14/16/25/29/45/65_CC"/>
</dbReference>
<dbReference type="PANTHER" id="PTHR25465">
    <property type="entry name" value="B-BOX DOMAIN CONTAINING"/>
    <property type="match status" value="1"/>
</dbReference>
<evidence type="ECO:0000259" key="6">
    <source>
        <dbReference type="Pfam" id="PF25600"/>
    </source>
</evidence>
<feature type="region of interest" description="Disordered" evidence="5">
    <location>
        <begin position="30"/>
        <end position="90"/>
    </location>
</feature>
<reference evidence="7 8" key="1">
    <citation type="submission" date="2024-05" db="EMBL/GenBank/DDBJ databases">
        <title>Genome sequencing and assembly of Indian major carp, Cirrhinus mrigala (Hamilton, 1822).</title>
        <authorList>
            <person name="Mohindra V."/>
            <person name="Chowdhury L.M."/>
            <person name="Lal K."/>
            <person name="Jena J.K."/>
        </authorList>
    </citation>
    <scope>NUCLEOTIDE SEQUENCE [LARGE SCALE GENOMIC DNA]</scope>
    <source>
        <strain evidence="7">CM1030</strain>
        <tissue evidence="7">Blood</tissue>
    </source>
</reference>
<evidence type="ECO:0000256" key="4">
    <source>
        <dbReference type="SAM" id="Coils"/>
    </source>
</evidence>
<accession>A0ABD0MUM6</accession>